<dbReference type="Gene3D" id="3.10.450.50">
    <property type="match status" value="1"/>
</dbReference>
<dbReference type="EMBL" id="ONZF01000018">
    <property type="protein sequence ID" value="SPJ26363.1"/>
    <property type="molecule type" value="Genomic_DNA"/>
</dbReference>
<keyword evidence="3" id="KW-1185">Reference proteome</keyword>
<protein>
    <submittedName>
        <fullName evidence="2">Uncharacterized protein</fullName>
    </submittedName>
</protein>
<dbReference type="SUPFAM" id="SSF54427">
    <property type="entry name" value="NTF2-like"/>
    <property type="match status" value="1"/>
</dbReference>
<reference evidence="2 3" key="1">
    <citation type="submission" date="2018-03" db="EMBL/GenBank/DDBJ databases">
        <authorList>
            <person name="Keele B.F."/>
        </authorList>
    </citation>
    <scope>NUCLEOTIDE SEQUENCE [LARGE SCALE GENOMIC DNA]</scope>
    <source>
        <strain evidence="2 3">CECT 8504</strain>
    </source>
</reference>
<evidence type="ECO:0000313" key="3">
    <source>
        <dbReference type="Proteomes" id="UP000244912"/>
    </source>
</evidence>
<accession>A0A2R8C1U4</accession>
<proteinExistence type="predicted"/>
<gene>
    <name evidence="2" type="ORF">PAA8504_04221</name>
</gene>
<organism evidence="2 3">
    <name type="scientific">Palleronia abyssalis</name>
    <dbReference type="NCBI Taxonomy" id="1501240"/>
    <lineage>
        <taxon>Bacteria</taxon>
        <taxon>Pseudomonadati</taxon>
        <taxon>Pseudomonadota</taxon>
        <taxon>Alphaproteobacteria</taxon>
        <taxon>Rhodobacterales</taxon>
        <taxon>Roseobacteraceae</taxon>
        <taxon>Palleronia</taxon>
    </lineage>
</organism>
<sequence length="46" mass="4987">MFAPSGHMAERHASINDVAISPQDRLFHWPQGPRPADHPGLGTLGL</sequence>
<dbReference type="AlphaFoldDB" id="A0A2R8C1U4"/>
<dbReference type="InterPro" id="IPR032710">
    <property type="entry name" value="NTF2-like_dom_sf"/>
</dbReference>
<feature type="region of interest" description="Disordered" evidence="1">
    <location>
        <begin position="24"/>
        <end position="46"/>
    </location>
</feature>
<dbReference type="Proteomes" id="UP000244912">
    <property type="component" value="Unassembled WGS sequence"/>
</dbReference>
<evidence type="ECO:0000256" key="1">
    <source>
        <dbReference type="SAM" id="MobiDB-lite"/>
    </source>
</evidence>
<name>A0A2R8C1U4_9RHOB</name>
<evidence type="ECO:0000313" key="2">
    <source>
        <dbReference type="EMBL" id="SPJ26363.1"/>
    </source>
</evidence>